<protein>
    <submittedName>
        <fullName evidence="5">Calcium-binding protein</fullName>
    </submittedName>
</protein>
<keyword evidence="6" id="KW-1185">Reference proteome</keyword>
<dbReference type="Gene3D" id="2.150.10.10">
    <property type="entry name" value="Serralysin-like metalloprotease, C-terminal"/>
    <property type="match status" value="11"/>
</dbReference>
<dbReference type="InterPro" id="IPR050557">
    <property type="entry name" value="RTX_toxin/Mannuronan_C5-epim"/>
</dbReference>
<reference evidence="5 6" key="1">
    <citation type="submission" date="2018-09" db="EMBL/GenBank/DDBJ databases">
        <authorList>
            <person name="Zhu H."/>
        </authorList>
    </citation>
    <scope>NUCLEOTIDE SEQUENCE [LARGE SCALE GENOMIC DNA]</scope>
    <source>
        <strain evidence="5 6">K1W22B-8</strain>
    </source>
</reference>
<feature type="region of interest" description="Disordered" evidence="3">
    <location>
        <begin position="1293"/>
        <end position="1320"/>
    </location>
</feature>
<dbReference type="Pfam" id="PF06594">
    <property type="entry name" value="HCBP_related"/>
    <property type="match status" value="1"/>
</dbReference>
<dbReference type="PRINTS" id="PR00313">
    <property type="entry name" value="CABNDNGRPT"/>
</dbReference>
<feature type="region of interest" description="Disordered" evidence="3">
    <location>
        <begin position="2294"/>
        <end position="2330"/>
    </location>
</feature>
<comment type="caution">
    <text evidence="5">The sequence shown here is derived from an EMBL/GenBank/DDBJ whole genome shotgun (WGS) entry which is preliminary data.</text>
</comment>
<dbReference type="Pfam" id="PF00353">
    <property type="entry name" value="HemolysinCabind"/>
    <property type="match status" value="20"/>
</dbReference>
<evidence type="ECO:0000256" key="3">
    <source>
        <dbReference type="SAM" id="MobiDB-lite"/>
    </source>
</evidence>
<gene>
    <name evidence="5" type="ORF">D3874_22065</name>
</gene>
<evidence type="ECO:0000256" key="1">
    <source>
        <dbReference type="ARBA" id="ARBA00004613"/>
    </source>
</evidence>
<dbReference type="InterPro" id="IPR011049">
    <property type="entry name" value="Serralysin-like_metalloprot_C"/>
</dbReference>
<dbReference type="InterPro" id="IPR018511">
    <property type="entry name" value="Hemolysin-typ_Ca-bd_CS"/>
</dbReference>
<evidence type="ECO:0000313" key="5">
    <source>
        <dbReference type="EMBL" id="RJF89326.1"/>
    </source>
</evidence>
<dbReference type="PANTHER" id="PTHR38340:SF1">
    <property type="entry name" value="S-LAYER PROTEIN"/>
    <property type="match status" value="1"/>
</dbReference>
<feature type="compositionally biased region" description="Low complexity" evidence="3">
    <location>
        <begin position="1297"/>
        <end position="1307"/>
    </location>
</feature>
<dbReference type="PROSITE" id="PS00330">
    <property type="entry name" value="HEMOLYSIN_CALCIUM"/>
    <property type="match status" value="15"/>
</dbReference>
<accession>A0A418WH05</accession>
<dbReference type="InterPro" id="IPR001343">
    <property type="entry name" value="Hemolysn_Ca-bd"/>
</dbReference>
<feature type="compositionally biased region" description="Gly residues" evidence="3">
    <location>
        <begin position="1594"/>
        <end position="1604"/>
    </location>
</feature>
<feature type="region of interest" description="Disordered" evidence="3">
    <location>
        <begin position="1594"/>
        <end position="1616"/>
    </location>
</feature>
<name>A0A418WH05_9PROT</name>
<dbReference type="InterPro" id="IPR010566">
    <property type="entry name" value="Haemolys_ca-bd"/>
</dbReference>
<dbReference type="Proteomes" id="UP000284605">
    <property type="component" value="Unassembled WGS sequence"/>
</dbReference>
<feature type="region of interest" description="Disordered" evidence="3">
    <location>
        <begin position="1896"/>
        <end position="1919"/>
    </location>
</feature>
<sequence length="2672" mass="267320">MTDPDSGNRYFDEVKVWIDRDGNGQSAADELFSLAELNIESIDLRDVRVDQIINGNAVLSTAGYTLVDGTRHDIVDIGLTSNSGSLQTSTGMQVAALLFAELVAEGLPAAAAGKAEAASIQLGTLPTAFTTEVDAIHEHMVQRRQVISGYSSGIGGYAPDSSKITVFGTAGSYSAPGFTSADSRGYVFQSSGAQDVLLALEKIASAVSLAHAAAAAIAQGANAIADAQHDAVTANLVLGAEAASAALSAQQATTAWGDAIASYVSSYTAAADAGRSISVANSSLSYLVPVNHEATKHLAGGLTYWSSADAAIAEASFAGLADGALVFAKLMESLRPILSAVAEAGNYERVAIGLPGETVASTGKFELLIAGQGNQTLVGGAGEDDFYVGSWSDHVTISSFSAGAQEDQLVFLNGGNEISIAENSTGGTRIVFGDTIVDMAALSPDDLDLVSNIVGVETASFADTAFAGLRSLQGAPLFFDGQVHVRNLVASNHGDTLIGDKYTNSLIGGLGGDMIWGHGGSDLIDGNGGIDTVTYQWNAIGVTVDLLQGTDSLGGVIYDIENLVGTVGNDRLYGDGRNNILDGHGGRDQIVGGGGNDTYVFHIGDGHLSILNGNVVTAGPSGTLSLGDGIVPDKLWLSRDGDSLKIQVIGQFDSVTIEGWFASSHHRLQSVTLANGMRLDSPAIDRVIGALDAYQDANPNFDPTTATTMPSSISITGFFTTRAGELPSAEEVPNIALNTQQYLDDGASSRISNEMDLSHTQTLTEISELAKAIDLAENLALHDKPIPYPYGSDGFRAYLYTVNADPSQKVWLSIKKGSFYGVLSDRDATTLIGEITTLVPTTFYLSYSQTNSDGTTYYRFVGDEHAMADAIEALGEVADFADASASLAGLVADAADARQGALESAVVANATHAIFGGPGADRAAADALAFGSALANTIVGYKAVADSRSAAAAVLSVNQERLDGIILGSPATNTSEGARLVNPSPPPPPPPPTYALLTETDNLQFNALKAAQVAAVQVATRIDAEFVAALDALGAILGYSTTGYVTASDLVSTGEVGELLIAAGTVNHHLASGTGDDLFVFGDWNSPNNTLLQNFESGTVGDRLIILSTDRIVKVSVVQSDIDIAYALSGAAGSGHITLEGLSLERLSLYDNLIGVETADFSGNSQGLELNLSSVTPREFDAYVHVRNLIGTAFADTLTGDQQHNALSGGSGNDLIIVSAGDDVLDGGAGTDTVSFANSPAQVMANLVTGEARSGGGGISHLQGIENIEGTAYSDDLTGDGLGNALDGDAGSDRIAGNDGNDLLNGQDGDDIISGEGGADSLSGGDGDDLLLGGAGADLISGGTGIDTASYSDTSAGILIDLMASSGIFGQGGASGDNLTGIENLQGSSFSDTLGGDKKSNRLEGAGGDDILTGGSGDDVLEGGVGNDVMYGGSGADVLNGGAGIDKVSYALAIAGVIADLGTSGDGHGLREALGDTFIGVENLDGTNYSDTLSGDSGANVLFGGGGNDSLSGGEGDDTLAGGAGVDSFFGGIGRDTASYADSMTGAVADLAQNAANAGEALGDNFDSIEHLVGGGFADDLRGNGLSNTLFGGGGNDTLQGRGGSDTMDGGDGHDVLIGGSGADSLNGGLSGSDTASYVDATSSVVADLLQASLNIGDALGDTYASVENLTGSGYADALNGDGAANKLYGNDGNDVIQGRGGNDRLDGGTGDDVLIGGQGVDILIGGTGSDTASYLDTLTVVLADLGQSSANLGDAVGDTYNSVENLAGGIYDDTLRGDGNANTLDGGAGNDTVEGGDGNDVVNGGIGSDMLRGGFGDDTYIVDSISDTTTESGGGGIDTVQTSVTFTLENGFENLGITSASAVDGTGNSAANTIIGSIGVNQLYGLAGDDNLEAGAGNDTVEGGDGNDTVNGGAGDDTLRGGLGDDIYIVDSVGDTLNESGGGGIDTVRTSVTHTLGSPFENLVITGSAAVDGTGNTLVNSITGGDGANILSGMSGNDTLVGGAGNDTLDGGTGADTMSGGTGNDTYVVDSTGDVANDANGEGIDTVQSSVTFSLGGQYIENLVLASGAAVNGTGNSLANIITGGAGANFLSGGSGDDTLVGAAGTDTLDGGAGADTMSGGLGDDTFIVDSTGDVVNEVTGEGLDTVRTSITFSLGGQYIENLVIISAAVVDATGNSLDNSITGDAGANILDGVSGNDTLVGAGGNDTLIGGAGVDTMTGGAGNDTYHVDNAADTIEETSGNGTDLVETSVTFTLLAEVENLHMTGIGNLTAYGNDLANTLTGNTGNNRLYGQAGGDSLDGGDGIDTVEGDDGNDTLNGGAGDDTLRGEIGDDVMIGGVGIDTMTGGAGNDTYGVDNAADIVEETSGNGTDLAETSVTYTLADEVENLRMTGSSNLRGDGNALANVLTGNTGNNRLYGLAGNDTLDGGAGDDALYGGLGDDIYVVDSAGDTTNEANGGGIDTVRASVTFTLEPSGFENLVITGSAAVNGTGNSVANTIAGNAGDNQLYGMSGDDSLDGGAGADLLDGGDGNDRLMGGTGSDTLKGGAGNDVYVVDNTSDQVDETGGSGTDQVETSVTFTLVSGVENLLITGTGGLTANGNELANTIVGNNGINRLYGLAGDDVLDGGLGDDTVEGATAMTPWTVVPVTTPCEVAWEMMSTSSTRSATLSMT</sequence>
<comment type="subcellular location">
    <subcellularLocation>
        <location evidence="1">Secreted</location>
    </subcellularLocation>
</comment>
<evidence type="ECO:0000313" key="6">
    <source>
        <dbReference type="Proteomes" id="UP000284605"/>
    </source>
</evidence>
<evidence type="ECO:0000259" key="4">
    <source>
        <dbReference type="Pfam" id="PF06594"/>
    </source>
</evidence>
<dbReference type="GO" id="GO:0005576">
    <property type="term" value="C:extracellular region"/>
    <property type="evidence" value="ECO:0007669"/>
    <property type="project" value="UniProtKB-SubCell"/>
</dbReference>
<proteinExistence type="predicted"/>
<dbReference type="SUPFAM" id="SSF51120">
    <property type="entry name" value="beta-Roll"/>
    <property type="match status" value="15"/>
</dbReference>
<feature type="compositionally biased region" description="Gly residues" evidence="3">
    <location>
        <begin position="2294"/>
        <end position="2305"/>
    </location>
</feature>
<feature type="domain" description="Haemolysin-type calcium binding-related" evidence="4">
    <location>
        <begin position="644"/>
        <end position="680"/>
    </location>
</feature>
<dbReference type="PANTHER" id="PTHR38340">
    <property type="entry name" value="S-LAYER PROTEIN"/>
    <property type="match status" value="1"/>
</dbReference>
<evidence type="ECO:0000256" key="2">
    <source>
        <dbReference type="ARBA" id="ARBA00022525"/>
    </source>
</evidence>
<keyword evidence="2" id="KW-0964">Secreted</keyword>
<dbReference type="EMBL" id="QYUK01000011">
    <property type="protein sequence ID" value="RJF89326.1"/>
    <property type="molecule type" value="Genomic_DNA"/>
</dbReference>
<dbReference type="GO" id="GO:0005509">
    <property type="term" value="F:calcium ion binding"/>
    <property type="evidence" value="ECO:0007669"/>
    <property type="project" value="InterPro"/>
</dbReference>
<organism evidence="5 6">
    <name type="scientific">Oleomonas cavernae</name>
    <dbReference type="NCBI Taxonomy" id="2320859"/>
    <lineage>
        <taxon>Bacteria</taxon>
        <taxon>Pseudomonadati</taxon>
        <taxon>Pseudomonadota</taxon>
        <taxon>Alphaproteobacteria</taxon>
        <taxon>Acetobacterales</taxon>
        <taxon>Acetobacteraceae</taxon>
        <taxon>Oleomonas</taxon>
    </lineage>
</organism>